<name>K2MYH8_9HYPH</name>
<feature type="region of interest" description="Disordered" evidence="1">
    <location>
        <begin position="208"/>
        <end position="236"/>
    </location>
</feature>
<protein>
    <submittedName>
        <fullName evidence="2">Uncharacterized protein</fullName>
    </submittedName>
</protein>
<comment type="caution">
    <text evidence="2">The sequence shown here is derived from an EMBL/GenBank/DDBJ whole genome shotgun (WGS) entry which is preliminary data.</text>
</comment>
<evidence type="ECO:0000313" key="2">
    <source>
        <dbReference type="EMBL" id="EKF17028.1"/>
    </source>
</evidence>
<reference evidence="2 3" key="1">
    <citation type="journal article" date="2012" name="J. Bacteriol.">
        <title>Genome Sequence of Nitratireductor pacificus Type Strain pht-3B.</title>
        <authorList>
            <person name="Lai Q."/>
            <person name="Li G."/>
            <person name="Shao Z."/>
        </authorList>
    </citation>
    <scope>NUCLEOTIDE SEQUENCE [LARGE SCALE GENOMIC DNA]</scope>
    <source>
        <strain evidence="3">pht-3B</strain>
    </source>
</reference>
<dbReference type="PATRIC" id="fig|391937.3.peg.4152"/>
<gene>
    <name evidence="2" type="ORF">NA2_20258</name>
</gene>
<evidence type="ECO:0000256" key="1">
    <source>
        <dbReference type="SAM" id="MobiDB-lite"/>
    </source>
</evidence>
<feature type="region of interest" description="Disordered" evidence="1">
    <location>
        <begin position="79"/>
        <end position="98"/>
    </location>
</feature>
<accession>K2MYH8</accession>
<evidence type="ECO:0000313" key="3">
    <source>
        <dbReference type="Proteomes" id="UP000006786"/>
    </source>
</evidence>
<sequence length="315" mass="32799">QVARAAPPQPEAPVETPATILAALPQRALPLPRSAPRPDVNVGQPLPFEVKPVEQAPTLADETPEATATAVLVATNVPIPTRRPDYAPPAAVPDESTRDALVQMASAETGAPDAIAGVLASAQEDVEQPVVTAAYLPVPSRRPVDAATREALAREAEAEEFRLAALPQPRPAPEQLASAETAITPVPAQPRGEPVSASPRLALLASADAKPGRAVPSGARTTSKGAKPGPADVSPEAEPVVVTAAVDTKSRAFSRHSMLTEASHATHPPAFDSEFVRSPKTVYTSGFEQNTAVADATRFTGKAVNFLSMARFRTN</sequence>
<dbReference type="AlphaFoldDB" id="K2MYH8"/>
<dbReference type="EMBL" id="AMRM01000031">
    <property type="protein sequence ID" value="EKF17028.1"/>
    <property type="molecule type" value="Genomic_DNA"/>
</dbReference>
<feature type="non-terminal residue" evidence="2">
    <location>
        <position position="1"/>
    </location>
</feature>
<dbReference type="Proteomes" id="UP000006786">
    <property type="component" value="Unassembled WGS sequence"/>
</dbReference>
<keyword evidence="3" id="KW-1185">Reference proteome</keyword>
<proteinExistence type="predicted"/>
<dbReference type="eggNOG" id="COG3108">
    <property type="taxonomic scope" value="Bacteria"/>
</dbReference>
<organism evidence="2 3">
    <name type="scientific">Nitratireductor pacificus pht-3B</name>
    <dbReference type="NCBI Taxonomy" id="391937"/>
    <lineage>
        <taxon>Bacteria</taxon>
        <taxon>Pseudomonadati</taxon>
        <taxon>Pseudomonadota</taxon>
        <taxon>Alphaproteobacteria</taxon>
        <taxon>Hyphomicrobiales</taxon>
        <taxon>Phyllobacteriaceae</taxon>
        <taxon>Nitratireductor</taxon>
    </lineage>
</organism>